<accession>A0A850DWC8</accession>
<keyword evidence="2" id="KW-0238">DNA-binding</keyword>
<dbReference type="EMBL" id="JABMCG010000094">
    <property type="protein sequence ID" value="NUU27852.1"/>
    <property type="molecule type" value="Genomic_DNA"/>
</dbReference>
<evidence type="ECO:0000313" key="6">
    <source>
        <dbReference type="Proteomes" id="UP000539146"/>
    </source>
</evidence>
<dbReference type="Pfam" id="PF13404">
    <property type="entry name" value="HTH_AsnC-type"/>
    <property type="match status" value="1"/>
</dbReference>
<proteinExistence type="predicted"/>
<gene>
    <name evidence="5" type="ORF">HP467_06955</name>
</gene>
<dbReference type="InterPro" id="IPR036390">
    <property type="entry name" value="WH_DNA-bd_sf"/>
</dbReference>
<evidence type="ECO:0000256" key="3">
    <source>
        <dbReference type="ARBA" id="ARBA00023163"/>
    </source>
</evidence>
<dbReference type="InterPro" id="IPR011008">
    <property type="entry name" value="Dimeric_a/b-barrel"/>
</dbReference>
<dbReference type="PROSITE" id="PS00519">
    <property type="entry name" value="HTH_ASNC_1"/>
    <property type="match status" value="1"/>
</dbReference>
<dbReference type="InterPro" id="IPR019887">
    <property type="entry name" value="Tscrpt_reg_AsnC/Lrp_C"/>
</dbReference>
<evidence type="ECO:0000256" key="2">
    <source>
        <dbReference type="ARBA" id="ARBA00023125"/>
    </source>
</evidence>
<dbReference type="InterPro" id="IPR036388">
    <property type="entry name" value="WH-like_DNA-bd_sf"/>
</dbReference>
<dbReference type="GO" id="GO:0005829">
    <property type="term" value="C:cytosol"/>
    <property type="evidence" value="ECO:0007669"/>
    <property type="project" value="TreeGrafter"/>
</dbReference>
<keyword evidence="1" id="KW-0805">Transcription regulation</keyword>
<dbReference type="AlphaFoldDB" id="A0A850DWC8"/>
<dbReference type="InterPro" id="IPR019888">
    <property type="entry name" value="Tscrpt_reg_AsnC-like"/>
</dbReference>
<dbReference type="SUPFAM" id="SSF54909">
    <property type="entry name" value="Dimeric alpha+beta barrel"/>
    <property type="match status" value="1"/>
</dbReference>
<protein>
    <submittedName>
        <fullName evidence="5">Lrp/AsnC family transcriptional regulator</fullName>
    </submittedName>
</protein>
<dbReference type="InterPro" id="IPR011991">
    <property type="entry name" value="ArsR-like_HTH"/>
</dbReference>
<comment type="caution">
    <text evidence="5">The sequence shown here is derived from an EMBL/GenBank/DDBJ whole genome shotgun (WGS) entry which is preliminary data.</text>
</comment>
<dbReference type="PANTHER" id="PTHR30154">
    <property type="entry name" value="LEUCINE-RESPONSIVE REGULATORY PROTEIN"/>
    <property type="match status" value="1"/>
</dbReference>
<dbReference type="GO" id="GO:0043200">
    <property type="term" value="P:response to amino acid"/>
    <property type="evidence" value="ECO:0007669"/>
    <property type="project" value="TreeGrafter"/>
</dbReference>
<evidence type="ECO:0000259" key="4">
    <source>
        <dbReference type="PROSITE" id="PS50956"/>
    </source>
</evidence>
<organism evidence="5 6">
    <name type="scientific">Curtobacterium citreum</name>
    <dbReference type="NCBI Taxonomy" id="2036"/>
    <lineage>
        <taxon>Bacteria</taxon>
        <taxon>Bacillati</taxon>
        <taxon>Actinomycetota</taxon>
        <taxon>Actinomycetes</taxon>
        <taxon>Micrococcales</taxon>
        <taxon>Microbacteriaceae</taxon>
        <taxon>Curtobacterium</taxon>
    </lineage>
</organism>
<dbReference type="GO" id="GO:0043565">
    <property type="term" value="F:sequence-specific DNA binding"/>
    <property type="evidence" value="ECO:0007669"/>
    <property type="project" value="InterPro"/>
</dbReference>
<dbReference type="InterPro" id="IPR000485">
    <property type="entry name" value="AsnC-type_HTH_dom"/>
</dbReference>
<dbReference type="PRINTS" id="PR00033">
    <property type="entry name" value="HTHASNC"/>
</dbReference>
<reference evidence="5 6" key="1">
    <citation type="submission" date="2020-05" db="EMBL/GenBank/DDBJ databases">
        <title>Genome Sequencing of Type Strains.</title>
        <authorList>
            <person name="Lemaire J.F."/>
            <person name="Inderbitzin P."/>
            <person name="Gregorio O.A."/>
            <person name="Collins S.B."/>
            <person name="Wespe N."/>
            <person name="Knight-Connoni V."/>
        </authorList>
    </citation>
    <scope>NUCLEOTIDE SEQUENCE [LARGE SCALE GENOMIC DNA]</scope>
    <source>
        <strain evidence="5 6">DSM 20512</strain>
    </source>
</reference>
<dbReference type="CDD" id="cd00090">
    <property type="entry name" value="HTH_ARSR"/>
    <property type="match status" value="1"/>
</dbReference>
<feature type="domain" description="HTH asnC-type" evidence="4">
    <location>
        <begin position="4"/>
        <end position="65"/>
    </location>
</feature>
<dbReference type="SUPFAM" id="SSF46785">
    <property type="entry name" value="Winged helix' DNA-binding domain"/>
    <property type="match status" value="1"/>
</dbReference>
<evidence type="ECO:0000256" key="1">
    <source>
        <dbReference type="ARBA" id="ARBA00023015"/>
    </source>
</evidence>
<dbReference type="PROSITE" id="PS50956">
    <property type="entry name" value="HTH_ASNC_2"/>
    <property type="match status" value="1"/>
</dbReference>
<name>A0A850DWC8_9MICO</name>
<dbReference type="Gene3D" id="3.30.70.920">
    <property type="match status" value="1"/>
</dbReference>
<dbReference type="InterPro" id="IPR019885">
    <property type="entry name" value="Tscrpt_reg_HTH_AsnC-type_CS"/>
</dbReference>
<dbReference type="Gene3D" id="1.10.10.10">
    <property type="entry name" value="Winged helix-like DNA-binding domain superfamily/Winged helix DNA-binding domain"/>
    <property type="match status" value="1"/>
</dbReference>
<keyword evidence="3" id="KW-0804">Transcription</keyword>
<sequence>MEPLDQTDRKILALLQTDGRLSDAEVGRRVGLSQPAASARILRLERQGIITGYRATVDPAAVGLTIHAVVRLRTTHAHLGAALQLAARTDEVTSTRRVTGEDCLVLDVHCSDAGRLEQVVDSLARFGPVSTALVLRDYPDKPLMPYRPTGARSVRMTVVNRTLGPPDARRGVLWWFTLSCTVLTTLCRTANPGAVVRYGAQAAAEVTFACCRARTTTNDAKTAEQIPTAAAMRLIATSGPLNARSVRSADTTPIRSPAEIASVQVNAVFRGRY</sequence>
<dbReference type="SMART" id="SM00344">
    <property type="entry name" value="HTH_ASNC"/>
    <property type="match status" value="1"/>
</dbReference>
<dbReference type="PANTHER" id="PTHR30154:SF53">
    <property type="entry name" value="HTH-TYPE TRANSCRIPTIONAL REGULATOR LRPC"/>
    <property type="match status" value="1"/>
</dbReference>
<dbReference type="Proteomes" id="UP000539146">
    <property type="component" value="Unassembled WGS sequence"/>
</dbReference>
<evidence type="ECO:0000313" key="5">
    <source>
        <dbReference type="EMBL" id="NUU27852.1"/>
    </source>
</evidence>
<dbReference type="Pfam" id="PF01037">
    <property type="entry name" value="AsnC_trans_reg"/>
    <property type="match status" value="1"/>
</dbReference>